<dbReference type="SUPFAM" id="SSF48498">
    <property type="entry name" value="Tetracyclin repressor-like, C-terminal domain"/>
    <property type="match status" value="1"/>
</dbReference>
<dbReference type="InterPro" id="IPR036271">
    <property type="entry name" value="Tet_transcr_reg_TetR-rel_C_sf"/>
</dbReference>
<dbReference type="EMBL" id="BSUO01000001">
    <property type="protein sequence ID" value="GMA41671.1"/>
    <property type="molecule type" value="Genomic_DNA"/>
</dbReference>
<sequence length="67" mass="6875">MRSQMREVVDATPGANPAGAAAVLAELAALVGFVGLELAGHFVGTAEPADALFEAVIRRQERTLGLA</sequence>
<accession>A0ABQ6IX78</accession>
<organism evidence="4 5">
    <name type="scientific">Mobilicoccus caccae</name>
    <dbReference type="NCBI Taxonomy" id="1859295"/>
    <lineage>
        <taxon>Bacteria</taxon>
        <taxon>Bacillati</taxon>
        <taxon>Actinomycetota</taxon>
        <taxon>Actinomycetes</taxon>
        <taxon>Micrococcales</taxon>
        <taxon>Dermatophilaceae</taxon>
        <taxon>Mobilicoccus</taxon>
    </lineage>
</organism>
<name>A0ABQ6IX78_9MICO</name>
<keyword evidence="5" id="KW-1185">Reference proteome</keyword>
<evidence type="ECO:0000313" key="4">
    <source>
        <dbReference type="EMBL" id="GMA41671.1"/>
    </source>
</evidence>
<feature type="domain" description="HTH-type transcriptional regulator MT1864/Rv1816-like C-terminal" evidence="3">
    <location>
        <begin position="6"/>
        <end position="59"/>
    </location>
</feature>
<comment type="caution">
    <text evidence="4">The sequence shown here is derived from an EMBL/GenBank/DDBJ whole genome shotgun (WGS) entry which is preliminary data.</text>
</comment>
<reference evidence="5" key="1">
    <citation type="journal article" date="2019" name="Int. J. Syst. Evol. Microbiol.">
        <title>The Global Catalogue of Microorganisms (GCM) 10K type strain sequencing project: providing services to taxonomists for standard genome sequencing and annotation.</title>
        <authorList>
            <consortium name="The Broad Institute Genomics Platform"/>
            <consortium name="The Broad Institute Genome Sequencing Center for Infectious Disease"/>
            <person name="Wu L."/>
            <person name="Ma J."/>
        </authorList>
    </citation>
    <scope>NUCLEOTIDE SEQUENCE [LARGE SCALE GENOMIC DNA]</scope>
    <source>
        <strain evidence="5">NBRC 113072</strain>
    </source>
</reference>
<dbReference type="RefSeq" id="WP_284305207.1">
    <property type="nucleotide sequence ID" value="NZ_BSUO01000001.1"/>
</dbReference>
<dbReference type="InterPro" id="IPR025996">
    <property type="entry name" value="MT1864/Rv1816-like_C"/>
</dbReference>
<dbReference type="Proteomes" id="UP001157126">
    <property type="component" value="Unassembled WGS sequence"/>
</dbReference>
<keyword evidence="1" id="KW-0805">Transcription regulation</keyword>
<proteinExistence type="predicted"/>
<evidence type="ECO:0000259" key="3">
    <source>
        <dbReference type="Pfam" id="PF13305"/>
    </source>
</evidence>
<evidence type="ECO:0000313" key="5">
    <source>
        <dbReference type="Proteomes" id="UP001157126"/>
    </source>
</evidence>
<dbReference type="Pfam" id="PF13305">
    <property type="entry name" value="TetR_C_33"/>
    <property type="match status" value="1"/>
</dbReference>
<dbReference type="Gene3D" id="1.10.357.10">
    <property type="entry name" value="Tetracycline Repressor, domain 2"/>
    <property type="match status" value="1"/>
</dbReference>
<protein>
    <recommendedName>
        <fullName evidence="3">HTH-type transcriptional regulator MT1864/Rv1816-like C-terminal domain-containing protein</fullName>
    </recommendedName>
</protein>
<evidence type="ECO:0000256" key="1">
    <source>
        <dbReference type="ARBA" id="ARBA00023015"/>
    </source>
</evidence>
<keyword evidence="2" id="KW-0804">Transcription</keyword>
<gene>
    <name evidence="4" type="ORF">GCM10025883_37160</name>
</gene>
<evidence type="ECO:0000256" key="2">
    <source>
        <dbReference type="ARBA" id="ARBA00023163"/>
    </source>
</evidence>